<accession>A0A2G9RSM7</accession>
<proteinExistence type="inferred from homology"/>
<feature type="compositionally biased region" description="Polar residues" evidence="3">
    <location>
        <begin position="48"/>
        <end position="64"/>
    </location>
</feature>
<dbReference type="AlphaFoldDB" id="A0A2G9RSM7"/>
<protein>
    <submittedName>
        <fullName evidence="4">Uncharacterized protein</fullName>
    </submittedName>
</protein>
<dbReference type="GO" id="GO:0031116">
    <property type="term" value="P:positive regulation of microtubule polymerization"/>
    <property type="evidence" value="ECO:0007669"/>
    <property type="project" value="TreeGrafter"/>
</dbReference>
<name>A0A2G9RSM7_AQUCT</name>
<dbReference type="GO" id="GO:0007020">
    <property type="term" value="P:microtubule nucleation"/>
    <property type="evidence" value="ECO:0007669"/>
    <property type="project" value="TreeGrafter"/>
</dbReference>
<dbReference type="GO" id="GO:0035371">
    <property type="term" value="C:microtubule plus-end"/>
    <property type="evidence" value="ECO:0007669"/>
    <property type="project" value="TreeGrafter"/>
</dbReference>
<evidence type="ECO:0000313" key="5">
    <source>
        <dbReference type="Proteomes" id="UP000228934"/>
    </source>
</evidence>
<evidence type="ECO:0000313" key="4">
    <source>
        <dbReference type="EMBL" id="PIO30183.1"/>
    </source>
</evidence>
<dbReference type="Pfam" id="PF15301">
    <property type="entry name" value="SLAIN"/>
    <property type="match status" value="1"/>
</dbReference>
<comment type="similarity">
    <text evidence="1">Belongs to the SLAIN motif-containing family.</text>
</comment>
<dbReference type="InterPro" id="IPR026179">
    <property type="entry name" value="Slain"/>
</dbReference>
<organism evidence="4 5">
    <name type="scientific">Aquarana catesbeiana</name>
    <name type="common">American bullfrog</name>
    <name type="synonym">Rana catesbeiana</name>
    <dbReference type="NCBI Taxonomy" id="8400"/>
    <lineage>
        <taxon>Eukaryota</taxon>
        <taxon>Metazoa</taxon>
        <taxon>Chordata</taxon>
        <taxon>Craniata</taxon>
        <taxon>Vertebrata</taxon>
        <taxon>Euteleostomi</taxon>
        <taxon>Amphibia</taxon>
        <taxon>Batrachia</taxon>
        <taxon>Anura</taxon>
        <taxon>Neobatrachia</taxon>
        <taxon>Ranoidea</taxon>
        <taxon>Ranidae</taxon>
        <taxon>Aquarana</taxon>
    </lineage>
</organism>
<evidence type="ECO:0000256" key="1">
    <source>
        <dbReference type="ARBA" id="ARBA00006652"/>
    </source>
</evidence>
<gene>
    <name evidence="4" type="ORF">AB205_0115530</name>
</gene>
<evidence type="ECO:0000256" key="3">
    <source>
        <dbReference type="SAM" id="MobiDB-lite"/>
    </source>
</evidence>
<reference evidence="5" key="1">
    <citation type="journal article" date="2017" name="Nat. Commun.">
        <title>The North American bullfrog draft genome provides insight into hormonal regulation of long noncoding RNA.</title>
        <authorList>
            <person name="Hammond S.A."/>
            <person name="Warren R.L."/>
            <person name="Vandervalk B.P."/>
            <person name="Kucuk E."/>
            <person name="Khan H."/>
            <person name="Gibb E.A."/>
            <person name="Pandoh P."/>
            <person name="Kirk H."/>
            <person name="Zhao Y."/>
            <person name="Jones M."/>
            <person name="Mungall A.J."/>
            <person name="Coope R."/>
            <person name="Pleasance S."/>
            <person name="Moore R.A."/>
            <person name="Holt R.A."/>
            <person name="Round J.M."/>
            <person name="Ohora S."/>
            <person name="Walle B.V."/>
            <person name="Veldhoen N."/>
            <person name="Helbing C.C."/>
            <person name="Birol I."/>
        </authorList>
    </citation>
    <scope>NUCLEOTIDE SEQUENCE [LARGE SCALE GENOMIC DNA]</scope>
</reference>
<keyword evidence="5" id="KW-1185">Reference proteome</keyword>
<dbReference type="Proteomes" id="UP000228934">
    <property type="component" value="Unassembled WGS sequence"/>
</dbReference>
<dbReference type="OrthoDB" id="9943255at2759"/>
<dbReference type="PANTHER" id="PTHR22406">
    <property type="entry name" value="NASCENT POLYPEPTIDE-ASSOCIATED COMPLEX SUBUNIT ALPHA, MUSCLE-SPECIFIC FORM"/>
    <property type="match status" value="1"/>
</dbReference>
<evidence type="ECO:0000256" key="2">
    <source>
        <dbReference type="ARBA" id="ARBA00023054"/>
    </source>
</evidence>
<dbReference type="GO" id="GO:0031122">
    <property type="term" value="P:cytoplasmic microtubule organization"/>
    <property type="evidence" value="ECO:0007669"/>
    <property type="project" value="TreeGrafter"/>
</dbReference>
<keyword evidence="2" id="KW-0175">Coiled coil</keyword>
<dbReference type="PANTHER" id="PTHR22406:SF4">
    <property type="entry name" value="SLAIN MOTIF-CONTAINING PROTEIN 2"/>
    <property type="match status" value="1"/>
</dbReference>
<sequence>MKSMLTIPVNSVLTIVSSPWTVPSPCKLRSPATPSPLALRQPMKALSNHGSQIAQEATSVAQNIPPTGPPPSQQSGSASPIGRASTPMRSGLPRPSTPSGGSIPVPRSKLAQPVRRLHLHGDLAQCDWQRRESTDSCCCFCHLSLPAPKNYGLMKDDSWKEGCY</sequence>
<dbReference type="EMBL" id="KV932736">
    <property type="protein sequence ID" value="PIO30183.1"/>
    <property type="molecule type" value="Genomic_DNA"/>
</dbReference>
<feature type="region of interest" description="Disordered" evidence="3">
    <location>
        <begin position="48"/>
        <end position="107"/>
    </location>
</feature>